<evidence type="ECO:0000259" key="2">
    <source>
        <dbReference type="Pfam" id="PF04235"/>
    </source>
</evidence>
<dbReference type="Proteomes" id="UP000243077">
    <property type="component" value="Chromosome"/>
</dbReference>
<gene>
    <name evidence="3" type="ORF">C3B54_11309</name>
</gene>
<sequence>MSQKTRDIGPDVLRGFALWGIILVNVAYFSHSVDSGPTASTLLSTGDAIAAFLVFVLAQGKFYLIFSFLFGYSAHYVLRNLETGRRRWWWRSAGLVILGVAHASFLFIGDILFLYGLLGIVLLAFYGRSEKVIRRWMAWIYGAFAFFSVAVIALVWSVEAKGFSAAGETSQAAKVYESTVLSGDYLASIPARFDFWFSEAILLVAFQGALTFVAFLAGVLAARAGALTSNGLAAHTLRGMMGWGLGLGLGLQLFFGGLWLANTLSAAPSTAVELGSFFGSFLAAPLLSVGYVGLVLTLVRAKPTVLGWLGRMGRMSLTVYLGQSVILSVIFGGWGLGLYQEVPYWSAVVIAVGVTLLLALGATLWLRWATQGPMERLLTAWSRVGMSRPSR</sequence>
<dbReference type="EMBL" id="CP026923">
    <property type="protein sequence ID" value="AVG23307.1"/>
    <property type="molecule type" value="Genomic_DNA"/>
</dbReference>
<feature type="transmembrane region" description="Helical" evidence="1">
    <location>
        <begin position="111"/>
        <end position="127"/>
    </location>
</feature>
<feature type="transmembrane region" description="Helical" evidence="1">
    <location>
        <begin position="317"/>
        <end position="336"/>
    </location>
</feature>
<dbReference type="KEGG" id="psai:C3B54_11309"/>
<name>A0A2L2BNT3_9MICO</name>
<accession>A0A2L2BNT3</accession>
<feature type="transmembrane region" description="Helical" evidence="1">
    <location>
        <begin position="200"/>
        <end position="222"/>
    </location>
</feature>
<dbReference type="PANTHER" id="PTHR30590">
    <property type="entry name" value="INNER MEMBRANE PROTEIN"/>
    <property type="match status" value="1"/>
</dbReference>
<feature type="transmembrane region" description="Helical" evidence="1">
    <location>
        <begin position="49"/>
        <end position="76"/>
    </location>
</feature>
<dbReference type="AlphaFoldDB" id="A0A2L2BNT3"/>
<dbReference type="OrthoDB" id="9807744at2"/>
<feature type="transmembrane region" description="Helical" evidence="1">
    <location>
        <begin position="342"/>
        <end position="366"/>
    </location>
</feature>
<dbReference type="InterPro" id="IPR052529">
    <property type="entry name" value="Bact_Transport_Assoc"/>
</dbReference>
<proteinExistence type="predicted"/>
<keyword evidence="1" id="KW-0472">Membrane</keyword>
<reference evidence="3 4" key="1">
    <citation type="submission" date="2018-02" db="EMBL/GenBank/DDBJ databases">
        <title>Complete genome of the streamlined marine actinobacterium Pontimonas salivibrio CL-TW6 adapted to coastal planktonic lifestype.</title>
        <authorList>
            <person name="Cho B.C."/>
            <person name="Hardies S.C."/>
            <person name="Jang G.I."/>
            <person name="Hwang C.Y."/>
        </authorList>
    </citation>
    <scope>NUCLEOTIDE SEQUENCE [LARGE SCALE GENOMIC DNA]</scope>
    <source>
        <strain evidence="3 4">CL-TW6</strain>
    </source>
</reference>
<evidence type="ECO:0000256" key="1">
    <source>
        <dbReference type="SAM" id="Phobius"/>
    </source>
</evidence>
<evidence type="ECO:0000313" key="3">
    <source>
        <dbReference type="EMBL" id="AVG23307.1"/>
    </source>
</evidence>
<feature type="transmembrane region" description="Helical" evidence="1">
    <location>
        <begin position="243"/>
        <end position="262"/>
    </location>
</feature>
<feature type="transmembrane region" description="Helical" evidence="1">
    <location>
        <begin position="274"/>
        <end position="296"/>
    </location>
</feature>
<feature type="transmembrane region" description="Helical" evidence="1">
    <location>
        <begin position="88"/>
        <end position="105"/>
    </location>
</feature>
<keyword evidence="1" id="KW-1133">Transmembrane helix</keyword>
<dbReference type="RefSeq" id="WP_104912940.1">
    <property type="nucleotide sequence ID" value="NZ_CP026923.1"/>
</dbReference>
<dbReference type="Pfam" id="PF04235">
    <property type="entry name" value="DUF418"/>
    <property type="match status" value="1"/>
</dbReference>
<keyword evidence="1" id="KW-0812">Transmembrane</keyword>
<organism evidence="3 4">
    <name type="scientific">Pontimonas salivibrio</name>
    <dbReference type="NCBI Taxonomy" id="1159327"/>
    <lineage>
        <taxon>Bacteria</taxon>
        <taxon>Bacillati</taxon>
        <taxon>Actinomycetota</taxon>
        <taxon>Actinomycetes</taxon>
        <taxon>Micrococcales</taxon>
        <taxon>Microbacteriaceae</taxon>
        <taxon>Pontimonas</taxon>
    </lineage>
</organism>
<feature type="transmembrane region" description="Helical" evidence="1">
    <location>
        <begin position="139"/>
        <end position="158"/>
    </location>
</feature>
<dbReference type="InterPro" id="IPR007349">
    <property type="entry name" value="DUF418"/>
</dbReference>
<feature type="domain" description="DUF418" evidence="2">
    <location>
        <begin position="221"/>
        <end position="380"/>
    </location>
</feature>
<feature type="transmembrane region" description="Helical" evidence="1">
    <location>
        <begin position="12"/>
        <end position="29"/>
    </location>
</feature>
<keyword evidence="4" id="KW-1185">Reference proteome</keyword>
<protein>
    <submittedName>
        <fullName evidence="3">YeiB-like membrane protein</fullName>
    </submittedName>
</protein>
<evidence type="ECO:0000313" key="4">
    <source>
        <dbReference type="Proteomes" id="UP000243077"/>
    </source>
</evidence>
<dbReference type="PANTHER" id="PTHR30590:SF2">
    <property type="entry name" value="INNER MEMBRANE PROTEIN"/>
    <property type="match status" value="1"/>
</dbReference>